<dbReference type="EMBL" id="JBHTBR010000002">
    <property type="protein sequence ID" value="MFC7291290.1"/>
    <property type="molecule type" value="Genomic_DNA"/>
</dbReference>
<keyword evidence="2" id="KW-0472">Membrane</keyword>
<keyword evidence="2" id="KW-1133">Transmembrane helix</keyword>
<evidence type="ECO:0000313" key="4">
    <source>
        <dbReference type="EMBL" id="MFC7291290.1"/>
    </source>
</evidence>
<feature type="region of interest" description="Disordered" evidence="1">
    <location>
        <begin position="1"/>
        <end position="66"/>
    </location>
</feature>
<organism evidence="4 5">
    <name type="scientific">Hirschia litorea</name>
    <dbReference type="NCBI Taxonomy" id="1199156"/>
    <lineage>
        <taxon>Bacteria</taxon>
        <taxon>Pseudomonadati</taxon>
        <taxon>Pseudomonadota</taxon>
        <taxon>Alphaproteobacteria</taxon>
        <taxon>Hyphomonadales</taxon>
        <taxon>Hyphomonadaceae</taxon>
        <taxon>Hirschia</taxon>
    </lineage>
</organism>
<dbReference type="PANTHER" id="PTHR34475">
    <property type="match status" value="1"/>
</dbReference>
<dbReference type="InterPro" id="IPR010982">
    <property type="entry name" value="Lambda_DNA-bd_dom_sf"/>
</dbReference>
<comment type="caution">
    <text evidence="4">The sequence shown here is derived from an EMBL/GenBank/DDBJ whole genome shotgun (WGS) entry which is preliminary data.</text>
</comment>
<sequence>MSNAANKNGENSEAMEVASANAVDHKVTSPNSSNKPSDIKPDIPDTNKTSPKNSGAGDAPVAASKPPHLVVVAPDALNAERMGPRLRAAREAKGWTLEVASKETRIHKDYLGAIEDMMPNLLPGMPKYQSYLRGYLGNYAKALGISDPQDVTTRFLSECGLLAMELTEEEAATVLKKTAEKQSRSWIVPVLASVAATMVACAIGGALILKPWKADETPVTIAKVNASPKTSFTNSEALAPVSASDLTLRAIERSWIEVRGSDGTVYLSRELAPGDVYVPRVGAGWTITARDGGAFEWRLAGQSLGTLDEAGLPVYSAAVDDALKRKPLESNDLLN</sequence>
<dbReference type="Proteomes" id="UP001596492">
    <property type="component" value="Unassembled WGS sequence"/>
</dbReference>
<keyword evidence="5" id="KW-1185">Reference proteome</keyword>
<proteinExistence type="predicted"/>
<evidence type="ECO:0000256" key="2">
    <source>
        <dbReference type="SAM" id="Phobius"/>
    </source>
</evidence>
<dbReference type="RefSeq" id="WP_382166484.1">
    <property type="nucleotide sequence ID" value="NZ_JBHTBR010000002.1"/>
</dbReference>
<evidence type="ECO:0000259" key="3">
    <source>
        <dbReference type="Pfam" id="PF13464"/>
    </source>
</evidence>
<gene>
    <name evidence="4" type="ORF">ACFQS8_06655</name>
</gene>
<feature type="compositionally biased region" description="Polar residues" evidence="1">
    <location>
        <begin position="1"/>
        <end position="11"/>
    </location>
</feature>
<accession>A0ABW2IKE3</accession>
<evidence type="ECO:0000256" key="1">
    <source>
        <dbReference type="SAM" id="MobiDB-lite"/>
    </source>
</evidence>
<dbReference type="InterPro" id="IPR025194">
    <property type="entry name" value="RodZ-like_C"/>
</dbReference>
<dbReference type="Pfam" id="PF13464">
    <property type="entry name" value="RodZ_C"/>
    <property type="match status" value="1"/>
</dbReference>
<protein>
    <submittedName>
        <fullName evidence="4">RodZ domain-containing protein</fullName>
    </submittedName>
</protein>
<dbReference type="InterPro" id="IPR050400">
    <property type="entry name" value="Bact_Cytoskel_RodZ"/>
</dbReference>
<feature type="transmembrane region" description="Helical" evidence="2">
    <location>
        <begin position="186"/>
        <end position="209"/>
    </location>
</feature>
<dbReference type="PANTHER" id="PTHR34475:SF1">
    <property type="entry name" value="CYTOSKELETON PROTEIN RODZ"/>
    <property type="match status" value="1"/>
</dbReference>
<name>A0ABW2IKE3_9PROT</name>
<keyword evidence="2" id="KW-0812">Transmembrane</keyword>
<dbReference type="InterPro" id="IPR001387">
    <property type="entry name" value="Cro/C1-type_HTH"/>
</dbReference>
<feature type="domain" description="Cytoskeleton protein RodZ-like C-terminal" evidence="3">
    <location>
        <begin position="247"/>
        <end position="307"/>
    </location>
</feature>
<dbReference type="Pfam" id="PF13413">
    <property type="entry name" value="HTH_25"/>
    <property type="match status" value="1"/>
</dbReference>
<dbReference type="Gene3D" id="1.10.260.40">
    <property type="entry name" value="lambda repressor-like DNA-binding domains"/>
    <property type="match status" value="1"/>
</dbReference>
<reference evidence="5" key="1">
    <citation type="journal article" date="2019" name="Int. J. Syst. Evol. Microbiol.">
        <title>The Global Catalogue of Microorganisms (GCM) 10K type strain sequencing project: providing services to taxonomists for standard genome sequencing and annotation.</title>
        <authorList>
            <consortium name="The Broad Institute Genomics Platform"/>
            <consortium name="The Broad Institute Genome Sequencing Center for Infectious Disease"/>
            <person name="Wu L."/>
            <person name="Ma J."/>
        </authorList>
    </citation>
    <scope>NUCLEOTIDE SEQUENCE [LARGE SCALE GENOMIC DNA]</scope>
    <source>
        <strain evidence="5">CCUG 51308</strain>
    </source>
</reference>
<evidence type="ECO:0000313" key="5">
    <source>
        <dbReference type="Proteomes" id="UP001596492"/>
    </source>
</evidence>
<dbReference type="CDD" id="cd00093">
    <property type="entry name" value="HTH_XRE"/>
    <property type="match status" value="1"/>
</dbReference>